<evidence type="ECO:0000313" key="5">
    <source>
        <dbReference type="EMBL" id="RUQ76018.1"/>
    </source>
</evidence>
<keyword evidence="3 5" id="KW-0067">ATP-binding</keyword>
<evidence type="ECO:0000313" key="6">
    <source>
        <dbReference type="Proteomes" id="UP000280346"/>
    </source>
</evidence>
<dbReference type="Pfam" id="PF12399">
    <property type="entry name" value="BCA_ABC_TP_C"/>
    <property type="match status" value="1"/>
</dbReference>
<protein>
    <submittedName>
        <fullName evidence="5">ABC transporter ATP-binding protein</fullName>
    </submittedName>
</protein>
<evidence type="ECO:0000256" key="2">
    <source>
        <dbReference type="ARBA" id="ARBA00022741"/>
    </source>
</evidence>
<dbReference type="GO" id="GO:0016887">
    <property type="term" value="F:ATP hydrolysis activity"/>
    <property type="evidence" value="ECO:0007669"/>
    <property type="project" value="InterPro"/>
</dbReference>
<dbReference type="InterPro" id="IPR032823">
    <property type="entry name" value="BCA_ABC_TP_C"/>
</dbReference>
<accession>A0A433JFV0</accession>
<keyword evidence="1" id="KW-0813">Transport</keyword>
<comment type="caution">
    <text evidence="5">The sequence shown here is derived from an EMBL/GenBank/DDBJ whole genome shotgun (WGS) entry which is preliminary data.</text>
</comment>
<dbReference type="PANTHER" id="PTHR45772">
    <property type="entry name" value="CONSERVED COMPONENT OF ABC TRANSPORTER FOR NATURAL AMINO ACIDS-RELATED"/>
    <property type="match status" value="1"/>
</dbReference>
<dbReference type="RefSeq" id="WP_126994473.1">
    <property type="nucleotide sequence ID" value="NZ_JBNPXW010000001.1"/>
</dbReference>
<keyword evidence="2" id="KW-0547">Nucleotide-binding</keyword>
<dbReference type="PROSITE" id="PS50893">
    <property type="entry name" value="ABC_TRANSPORTER_2"/>
    <property type="match status" value="1"/>
</dbReference>
<dbReference type="SUPFAM" id="SSF52540">
    <property type="entry name" value="P-loop containing nucleoside triphosphate hydrolases"/>
    <property type="match status" value="1"/>
</dbReference>
<sequence>MTAPPLLETRALVKRFGGLNATDRLSLSVAKGELHALIGPNGAGKTTLIGQLSGELMPDEGRILFDGRDVTALPVHKRSQRGLARSFQITSVFPSFSALDNVALAVQAHAGHSFRFWRDAARDRALSDPARAVLERVGLGPRADTLASALAHGEKRQLELAMALATGPKLLLLDEPMAGMGPEESARMVELLGELKGGVTILLVEHDMDAVFALADRITVLVRGAALATGEPAAIRASAAVRKAYLGDELEAV</sequence>
<dbReference type="OrthoDB" id="9779872at2"/>
<dbReference type="PANTHER" id="PTHR45772:SF2">
    <property type="entry name" value="ABC TRANSPORTER ATP-BINDING PROTEIN"/>
    <property type="match status" value="1"/>
</dbReference>
<evidence type="ECO:0000256" key="3">
    <source>
        <dbReference type="ARBA" id="ARBA00022840"/>
    </source>
</evidence>
<proteinExistence type="predicted"/>
<dbReference type="SMART" id="SM00382">
    <property type="entry name" value="AAA"/>
    <property type="match status" value="1"/>
</dbReference>
<name>A0A433JFV0_9PROT</name>
<dbReference type="InterPro" id="IPR027417">
    <property type="entry name" value="P-loop_NTPase"/>
</dbReference>
<dbReference type="InterPro" id="IPR003593">
    <property type="entry name" value="AAA+_ATPase"/>
</dbReference>
<reference evidence="5 6" key="1">
    <citation type="submission" date="2018-12" db="EMBL/GenBank/DDBJ databases">
        <authorList>
            <person name="Yang Y."/>
        </authorList>
    </citation>
    <scope>NUCLEOTIDE SEQUENCE [LARGE SCALE GENOMIC DNA]</scope>
    <source>
        <strain evidence="5 6">GSF71</strain>
    </source>
</reference>
<dbReference type="GO" id="GO:0005886">
    <property type="term" value="C:plasma membrane"/>
    <property type="evidence" value="ECO:0007669"/>
    <property type="project" value="TreeGrafter"/>
</dbReference>
<gene>
    <name evidence="5" type="ORF">EJ913_02595</name>
</gene>
<dbReference type="CDD" id="cd03219">
    <property type="entry name" value="ABC_Mj1267_LivG_branched"/>
    <property type="match status" value="1"/>
</dbReference>
<dbReference type="Pfam" id="PF00005">
    <property type="entry name" value="ABC_tran"/>
    <property type="match status" value="1"/>
</dbReference>
<feature type="domain" description="ABC transporter" evidence="4">
    <location>
        <begin position="7"/>
        <end position="248"/>
    </location>
</feature>
<dbReference type="GO" id="GO:0005524">
    <property type="term" value="F:ATP binding"/>
    <property type="evidence" value="ECO:0007669"/>
    <property type="project" value="UniProtKB-KW"/>
</dbReference>
<evidence type="ECO:0000256" key="1">
    <source>
        <dbReference type="ARBA" id="ARBA00022448"/>
    </source>
</evidence>
<dbReference type="EMBL" id="RZIJ01000001">
    <property type="protein sequence ID" value="RUQ76018.1"/>
    <property type="molecule type" value="Genomic_DNA"/>
</dbReference>
<keyword evidence="6" id="KW-1185">Reference proteome</keyword>
<dbReference type="Proteomes" id="UP000280346">
    <property type="component" value="Unassembled WGS sequence"/>
</dbReference>
<dbReference type="AlphaFoldDB" id="A0A433JFV0"/>
<evidence type="ECO:0000259" key="4">
    <source>
        <dbReference type="PROSITE" id="PS50893"/>
    </source>
</evidence>
<dbReference type="Gene3D" id="3.40.50.300">
    <property type="entry name" value="P-loop containing nucleotide triphosphate hydrolases"/>
    <property type="match status" value="1"/>
</dbReference>
<dbReference type="InterPro" id="IPR003439">
    <property type="entry name" value="ABC_transporter-like_ATP-bd"/>
</dbReference>
<organism evidence="5 6">
    <name type="scientific">Azospirillum doebereinerae</name>
    <dbReference type="NCBI Taxonomy" id="92933"/>
    <lineage>
        <taxon>Bacteria</taxon>
        <taxon>Pseudomonadati</taxon>
        <taxon>Pseudomonadota</taxon>
        <taxon>Alphaproteobacteria</taxon>
        <taxon>Rhodospirillales</taxon>
        <taxon>Azospirillaceae</taxon>
        <taxon>Azospirillum</taxon>
    </lineage>
</organism>
<dbReference type="InterPro" id="IPR051120">
    <property type="entry name" value="ABC_AA/LPS_Transport"/>
</dbReference>